<proteinExistence type="predicted"/>
<protein>
    <recommendedName>
        <fullName evidence="2">Protein kinase domain-containing protein</fullName>
    </recommendedName>
</protein>
<keyword evidence="4" id="KW-1185">Reference proteome</keyword>
<dbReference type="EMBL" id="CP133616">
    <property type="protein sequence ID" value="WMV28712.1"/>
    <property type="molecule type" value="Genomic_DNA"/>
</dbReference>
<dbReference type="GO" id="GO:0004674">
    <property type="term" value="F:protein serine/threonine kinase activity"/>
    <property type="evidence" value="ECO:0007669"/>
    <property type="project" value="TreeGrafter"/>
</dbReference>
<dbReference type="InterPro" id="IPR011009">
    <property type="entry name" value="Kinase-like_dom_sf"/>
</dbReference>
<keyword evidence="1" id="KW-0547">Nucleotide-binding</keyword>
<dbReference type="PROSITE" id="PS50011">
    <property type="entry name" value="PROTEIN_KINASE_DOM"/>
    <property type="match status" value="1"/>
</dbReference>
<evidence type="ECO:0000313" key="4">
    <source>
        <dbReference type="Proteomes" id="UP001234989"/>
    </source>
</evidence>
<dbReference type="SUPFAM" id="SSF56112">
    <property type="entry name" value="Protein kinase-like (PK-like)"/>
    <property type="match status" value="1"/>
</dbReference>
<dbReference type="GO" id="GO:0005524">
    <property type="term" value="F:ATP binding"/>
    <property type="evidence" value="ECO:0007669"/>
    <property type="project" value="UniProtKB-UniRule"/>
</dbReference>
<feature type="binding site" evidence="1">
    <location>
        <position position="48"/>
    </location>
    <ligand>
        <name>ATP</name>
        <dbReference type="ChEBI" id="CHEBI:30616"/>
    </ligand>
</feature>
<reference evidence="3" key="1">
    <citation type="submission" date="2023-08" db="EMBL/GenBank/DDBJ databases">
        <title>A de novo genome assembly of Solanum verrucosum Schlechtendal, a Mexican diploid species geographically isolated from the other diploid A-genome species in potato relatives.</title>
        <authorList>
            <person name="Hosaka K."/>
        </authorList>
    </citation>
    <scope>NUCLEOTIDE SEQUENCE</scope>
    <source>
        <tissue evidence="3">Young leaves</tissue>
    </source>
</reference>
<dbReference type="AlphaFoldDB" id="A0AAF0QU58"/>
<organism evidence="3 4">
    <name type="scientific">Solanum verrucosum</name>
    <dbReference type="NCBI Taxonomy" id="315347"/>
    <lineage>
        <taxon>Eukaryota</taxon>
        <taxon>Viridiplantae</taxon>
        <taxon>Streptophyta</taxon>
        <taxon>Embryophyta</taxon>
        <taxon>Tracheophyta</taxon>
        <taxon>Spermatophyta</taxon>
        <taxon>Magnoliopsida</taxon>
        <taxon>eudicotyledons</taxon>
        <taxon>Gunneridae</taxon>
        <taxon>Pentapetalae</taxon>
        <taxon>asterids</taxon>
        <taxon>lamiids</taxon>
        <taxon>Solanales</taxon>
        <taxon>Solanaceae</taxon>
        <taxon>Solanoideae</taxon>
        <taxon>Solaneae</taxon>
        <taxon>Solanum</taxon>
    </lineage>
</organism>
<dbReference type="PANTHER" id="PTHR44329">
    <property type="entry name" value="SERINE/THREONINE-PROTEIN KINASE TNNI3K-RELATED"/>
    <property type="match status" value="1"/>
</dbReference>
<dbReference type="PANTHER" id="PTHR44329:SF160">
    <property type="entry name" value="OS05G0577700 PROTEIN"/>
    <property type="match status" value="1"/>
</dbReference>
<keyword evidence="1" id="KW-0067">ATP-binding</keyword>
<feature type="domain" description="Protein kinase" evidence="2">
    <location>
        <begin position="21"/>
        <end position="84"/>
    </location>
</feature>
<gene>
    <name evidence="3" type="ORF">MTR67_022097</name>
</gene>
<dbReference type="Pfam" id="PF00069">
    <property type="entry name" value="Pkinase"/>
    <property type="match status" value="1"/>
</dbReference>
<evidence type="ECO:0000259" key="2">
    <source>
        <dbReference type="PROSITE" id="PS50011"/>
    </source>
</evidence>
<sequence length="84" mass="9509">MNKIWCANMKKQEWELDASKLTVKKLIGLGGFGVVYKGIYNGKQVAVKVFDLGDEKKNSTEEVFMQEVSAWCNLQHSNISKVLN</sequence>
<dbReference type="InterPro" id="IPR051681">
    <property type="entry name" value="Ser/Thr_Kinases-Pseudokinases"/>
</dbReference>
<name>A0AAF0QU58_SOLVR</name>
<evidence type="ECO:0000256" key="1">
    <source>
        <dbReference type="PROSITE-ProRule" id="PRU10141"/>
    </source>
</evidence>
<dbReference type="InterPro" id="IPR017441">
    <property type="entry name" value="Protein_kinase_ATP_BS"/>
</dbReference>
<dbReference type="InterPro" id="IPR000719">
    <property type="entry name" value="Prot_kinase_dom"/>
</dbReference>
<dbReference type="Gene3D" id="3.30.200.20">
    <property type="entry name" value="Phosphorylase Kinase, domain 1"/>
    <property type="match status" value="1"/>
</dbReference>
<dbReference type="Proteomes" id="UP001234989">
    <property type="component" value="Chromosome 5"/>
</dbReference>
<accession>A0AAF0QU58</accession>
<dbReference type="GO" id="GO:0005886">
    <property type="term" value="C:plasma membrane"/>
    <property type="evidence" value="ECO:0007669"/>
    <property type="project" value="TreeGrafter"/>
</dbReference>
<evidence type="ECO:0000313" key="3">
    <source>
        <dbReference type="EMBL" id="WMV28712.1"/>
    </source>
</evidence>
<dbReference type="PROSITE" id="PS00107">
    <property type="entry name" value="PROTEIN_KINASE_ATP"/>
    <property type="match status" value="1"/>
</dbReference>